<accession>A0A0G4P7Y6</accession>
<protein>
    <submittedName>
        <fullName evidence="1">Str. FM013</fullName>
    </submittedName>
</protein>
<organism evidence="1 2">
    <name type="scientific">Penicillium camemberti (strain FM 013)</name>
    <dbReference type="NCBI Taxonomy" id="1429867"/>
    <lineage>
        <taxon>Eukaryota</taxon>
        <taxon>Fungi</taxon>
        <taxon>Dikarya</taxon>
        <taxon>Ascomycota</taxon>
        <taxon>Pezizomycotina</taxon>
        <taxon>Eurotiomycetes</taxon>
        <taxon>Eurotiomycetidae</taxon>
        <taxon>Eurotiales</taxon>
        <taxon>Aspergillaceae</taxon>
        <taxon>Penicillium</taxon>
    </lineage>
</organism>
<reference evidence="1 2" key="1">
    <citation type="journal article" date="2014" name="Nat. Commun.">
        <title>Multiple recent horizontal transfers of a large genomic region in cheese making fungi.</title>
        <authorList>
            <person name="Cheeseman K."/>
            <person name="Ropars J."/>
            <person name="Renault P."/>
            <person name="Dupont J."/>
            <person name="Gouzy J."/>
            <person name="Branca A."/>
            <person name="Abraham A.L."/>
            <person name="Ceppi M."/>
            <person name="Conseiller E."/>
            <person name="Debuchy R."/>
            <person name="Malagnac F."/>
            <person name="Goarin A."/>
            <person name="Silar P."/>
            <person name="Lacoste S."/>
            <person name="Sallet E."/>
            <person name="Bensimon A."/>
            <person name="Giraud T."/>
            <person name="Brygoo Y."/>
        </authorList>
    </citation>
    <scope>NUCLEOTIDE SEQUENCE [LARGE SCALE GENOMIC DNA]</scope>
    <source>
        <strain evidence="2">FM 013</strain>
    </source>
</reference>
<evidence type="ECO:0000313" key="2">
    <source>
        <dbReference type="Proteomes" id="UP000053732"/>
    </source>
</evidence>
<name>A0A0G4P7Y6_PENC3</name>
<dbReference type="AlphaFoldDB" id="A0A0G4P7Y6"/>
<evidence type="ECO:0000313" key="1">
    <source>
        <dbReference type="EMBL" id="CRL22374.1"/>
    </source>
</evidence>
<gene>
    <name evidence="1" type="ORF">PCAMFM013_S007g000355</name>
</gene>
<proteinExistence type="predicted"/>
<keyword evidence="2" id="KW-1185">Reference proteome</keyword>
<dbReference type="Proteomes" id="UP000053732">
    <property type="component" value="Unassembled WGS sequence"/>
</dbReference>
<dbReference type="EMBL" id="HG793140">
    <property type="protein sequence ID" value="CRL22374.1"/>
    <property type="molecule type" value="Genomic_DNA"/>
</dbReference>
<sequence length="66" mass="7051">MRLCDTATSKLEVNFRIAVAGNLDVRTGGGSLIPSDATNVMHISGTAKSSILNHIQRRPNAKSDSR</sequence>